<dbReference type="Proteomes" id="UP000424527">
    <property type="component" value="Unassembled WGS sequence"/>
</dbReference>
<comment type="caution">
    <text evidence="2">The sequence shown here is derived from an EMBL/GenBank/DDBJ whole genome shotgun (WGS) entry which is preliminary data.</text>
</comment>
<dbReference type="Pfam" id="PF05699">
    <property type="entry name" value="Dimer_Tnp_hAT"/>
    <property type="match status" value="1"/>
</dbReference>
<name>A0A6G0IJC7_LARCR</name>
<evidence type="ECO:0000313" key="2">
    <source>
        <dbReference type="EMBL" id="KAE8291361.1"/>
    </source>
</evidence>
<keyword evidence="3" id="KW-1185">Reference proteome</keyword>
<proteinExistence type="predicted"/>
<protein>
    <submittedName>
        <fullName evidence="2">General transcription factor II-I repeat domain-containing protein 2A</fullName>
    </submittedName>
</protein>
<evidence type="ECO:0000313" key="3">
    <source>
        <dbReference type="Proteomes" id="UP000424527"/>
    </source>
</evidence>
<dbReference type="AlphaFoldDB" id="A0A6G0IJC7"/>
<dbReference type="PANTHER" id="PTHR45913">
    <property type="entry name" value="EPM2A-INTERACTING PROTEIN 1"/>
    <property type="match status" value="1"/>
</dbReference>
<dbReference type="GO" id="GO:0046983">
    <property type="term" value="F:protein dimerization activity"/>
    <property type="evidence" value="ECO:0007669"/>
    <property type="project" value="InterPro"/>
</dbReference>
<evidence type="ECO:0000259" key="1">
    <source>
        <dbReference type="Pfam" id="PF05699"/>
    </source>
</evidence>
<reference evidence="2 3" key="1">
    <citation type="submission" date="2019-07" db="EMBL/GenBank/DDBJ databases">
        <title>Chromosome genome assembly for large yellow croaker.</title>
        <authorList>
            <person name="Xiao S."/>
        </authorList>
    </citation>
    <scope>NUCLEOTIDE SEQUENCE [LARGE SCALE GENOMIC DNA]</scope>
    <source>
        <strain evidence="2">JMULYC20181020</strain>
        <tissue evidence="2">Muscle</tissue>
    </source>
</reference>
<accession>A0A6G0IJC7</accession>
<feature type="domain" description="HAT C-terminal dimerisation" evidence="1">
    <location>
        <begin position="411"/>
        <end position="469"/>
    </location>
</feature>
<organism evidence="2 3">
    <name type="scientific">Larimichthys crocea</name>
    <name type="common">Large yellow croaker</name>
    <name type="synonym">Pseudosciaena crocea</name>
    <dbReference type="NCBI Taxonomy" id="215358"/>
    <lineage>
        <taxon>Eukaryota</taxon>
        <taxon>Metazoa</taxon>
        <taxon>Chordata</taxon>
        <taxon>Craniata</taxon>
        <taxon>Vertebrata</taxon>
        <taxon>Euteleostomi</taxon>
        <taxon>Actinopterygii</taxon>
        <taxon>Neopterygii</taxon>
        <taxon>Teleostei</taxon>
        <taxon>Neoteleostei</taxon>
        <taxon>Acanthomorphata</taxon>
        <taxon>Eupercaria</taxon>
        <taxon>Sciaenidae</taxon>
        <taxon>Larimichthys</taxon>
    </lineage>
</organism>
<gene>
    <name evidence="2" type="ORF">D5F01_LYC10960</name>
</gene>
<dbReference type="InterPro" id="IPR008906">
    <property type="entry name" value="HATC_C_dom"/>
</dbReference>
<dbReference type="SUPFAM" id="SSF53098">
    <property type="entry name" value="Ribonuclease H-like"/>
    <property type="match status" value="1"/>
</dbReference>
<dbReference type="PANTHER" id="PTHR45913:SF10">
    <property type="entry name" value="DUF4371 DOMAIN-CONTAINING PROTEIN"/>
    <property type="match status" value="1"/>
</dbReference>
<dbReference type="EMBL" id="REGW02000010">
    <property type="protein sequence ID" value="KAE8291361.1"/>
    <property type="molecule type" value="Genomic_DNA"/>
</dbReference>
<dbReference type="InterPro" id="IPR012337">
    <property type="entry name" value="RNaseH-like_sf"/>
</dbReference>
<sequence>MPLSAKTVKDRTIKMAENITKQQIKDINSAAAYSITCDVSKDKNDIEQIALFCRYVNSTGPQEEMVELIPLRCQTRGEDVCEAVFECLRAKEIKTTHLVSVATDRARSMTGAHRGFVALLQKSLDRKLLTFHCILHQEALCAKTFPPKCTEVMNVVIQIVNKIMANGLNHRQFRALLDEVESTYSDLLLHNRVRWLSRGEVLKRFAACLEEMKTFMRSKGLSFPELEQPEWLEKLHFMVDMTAHLNTLNTTLQGRGATALNMLEEVLVFERKLTVLARDLQRGTLSHFPSLREFKQDHKLINSEYLQSAITTMQASFEKRFREFREEKTTLSFPVTPLNIDPSLLNVTAFAGVSQPDLELELADIADKDMWVSKFKRLTYDLEDVARQKATLAQNHKWSDIENLPRPDKLVFETWNAIPDTYMNMKKYAFGVLSIFGSTYACEQLFSTMNYIKNKHRSRLADDSLQSCVKMKVTSYSPDLQTLSAEVQEQKSY</sequence>